<feature type="region of interest" description="Disordered" evidence="1">
    <location>
        <begin position="80"/>
        <end position="128"/>
    </location>
</feature>
<feature type="region of interest" description="Disordered" evidence="1">
    <location>
        <begin position="145"/>
        <end position="171"/>
    </location>
</feature>
<comment type="caution">
    <text evidence="3">The sequence shown here is derived from an EMBL/GenBank/DDBJ whole genome shotgun (WGS) entry which is preliminary data.</text>
</comment>
<feature type="compositionally biased region" description="Polar residues" evidence="1">
    <location>
        <begin position="147"/>
        <end position="159"/>
    </location>
</feature>
<dbReference type="Gene3D" id="2.60.40.150">
    <property type="entry name" value="C2 domain"/>
    <property type="match status" value="2"/>
</dbReference>
<dbReference type="GO" id="GO:0005886">
    <property type="term" value="C:plasma membrane"/>
    <property type="evidence" value="ECO:0007669"/>
    <property type="project" value="TreeGrafter"/>
</dbReference>
<dbReference type="GO" id="GO:0005509">
    <property type="term" value="F:calcium ion binding"/>
    <property type="evidence" value="ECO:0007669"/>
    <property type="project" value="TreeGrafter"/>
</dbReference>
<organism evidence="3 4">
    <name type="scientific">Aphis craccivora</name>
    <name type="common">Cowpea aphid</name>
    <dbReference type="NCBI Taxonomy" id="307492"/>
    <lineage>
        <taxon>Eukaryota</taxon>
        <taxon>Metazoa</taxon>
        <taxon>Ecdysozoa</taxon>
        <taxon>Arthropoda</taxon>
        <taxon>Hexapoda</taxon>
        <taxon>Insecta</taxon>
        <taxon>Pterygota</taxon>
        <taxon>Neoptera</taxon>
        <taxon>Paraneoptera</taxon>
        <taxon>Hemiptera</taxon>
        <taxon>Sternorrhyncha</taxon>
        <taxon>Aphidomorpha</taxon>
        <taxon>Aphidoidea</taxon>
        <taxon>Aphididae</taxon>
        <taxon>Aphidini</taxon>
        <taxon>Aphis</taxon>
        <taxon>Aphis</taxon>
    </lineage>
</organism>
<dbReference type="InterPro" id="IPR000008">
    <property type="entry name" value="C2_dom"/>
</dbReference>
<feature type="compositionally biased region" description="Polar residues" evidence="1">
    <location>
        <begin position="185"/>
        <end position="218"/>
    </location>
</feature>
<sequence length="542" mass="60666">MLSLIEVRTYHVNGLFIFPDQNYTEMFKSCYRCCLFYFGFGRRSEDVGLNLGLLENGNSVAGSTEHYTVQKISSFGRHISHDEDGLSVSGFTSDGEDDDPPPKTHTMKKRGKWGKPINKLKDPKTPNSFQTLAGVSMMMLQPITAGAGSTSTPDLSLTSGKKEFSKKEDKMDYLSPASCKETTGWLKSQSMQDMTSTTDSDSFALSSKSADDNTSNSAARPHRFGSVATSMINVTSRLTSIRSKSNEVVSNSWKTPVDNAPPVDPNAHQEQAYGNVNFKITYDQHTKKLFVRVDNLDGLAPKGKDKRPYKTVLKLTLLPQEKTTKTSKTIAAAMSPVVNEDFFISTKCISNKVLRISVFDHEYQGKYDAVGHALFYLDNITPNNDGAQSVKLYKHSWPDINLCNINISLVYKKQKETLHIVVHEANNLNLPHEKSRTFVKIAYFSKGKRIKEYQSPSVPNTKNDPKATYEFKVDIRIDLNSTANGYIVIGLKEKGFLKRNESNLGRVIFGPFLYTERGYDLTPWGKVLLTKDGVSDTFKTYL</sequence>
<dbReference type="AlphaFoldDB" id="A0A6G0YMU8"/>
<dbReference type="GO" id="GO:0001786">
    <property type="term" value="F:phosphatidylserine binding"/>
    <property type="evidence" value="ECO:0007669"/>
    <property type="project" value="TreeGrafter"/>
</dbReference>
<dbReference type="GO" id="GO:0017156">
    <property type="term" value="P:calcium-ion regulated exocytosis"/>
    <property type="evidence" value="ECO:0007669"/>
    <property type="project" value="TreeGrafter"/>
</dbReference>
<dbReference type="InterPro" id="IPR035892">
    <property type="entry name" value="C2_domain_sf"/>
</dbReference>
<dbReference type="PROSITE" id="PS50004">
    <property type="entry name" value="C2"/>
    <property type="match status" value="1"/>
</dbReference>
<dbReference type="Pfam" id="PF00168">
    <property type="entry name" value="C2"/>
    <property type="match status" value="2"/>
</dbReference>
<feature type="region of interest" description="Disordered" evidence="1">
    <location>
        <begin position="184"/>
        <end position="222"/>
    </location>
</feature>
<dbReference type="EMBL" id="VUJU01003255">
    <property type="protein sequence ID" value="KAF0758607.1"/>
    <property type="molecule type" value="Genomic_DNA"/>
</dbReference>
<dbReference type="PANTHER" id="PTHR10024:SF234">
    <property type="entry name" value="SYNAPTOTAGMIN-15-RELATED"/>
    <property type="match status" value="1"/>
</dbReference>
<dbReference type="OrthoDB" id="10259057at2759"/>
<dbReference type="PANTHER" id="PTHR10024">
    <property type="entry name" value="SYNAPTOTAGMIN"/>
    <property type="match status" value="1"/>
</dbReference>
<evidence type="ECO:0000259" key="2">
    <source>
        <dbReference type="PROSITE" id="PS50004"/>
    </source>
</evidence>
<dbReference type="SMART" id="SM00239">
    <property type="entry name" value="C2"/>
    <property type="match status" value="2"/>
</dbReference>
<evidence type="ECO:0000313" key="3">
    <source>
        <dbReference type="EMBL" id="KAF0758607.1"/>
    </source>
</evidence>
<evidence type="ECO:0000313" key="4">
    <source>
        <dbReference type="Proteomes" id="UP000478052"/>
    </source>
</evidence>
<accession>A0A6G0YMU8</accession>
<protein>
    <submittedName>
        <fullName evidence="3">Synaptotagmin-15-like</fullName>
    </submittedName>
</protein>
<dbReference type="GO" id="GO:0000149">
    <property type="term" value="F:SNARE binding"/>
    <property type="evidence" value="ECO:0007669"/>
    <property type="project" value="TreeGrafter"/>
</dbReference>
<dbReference type="GO" id="GO:0030276">
    <property type="term" value="F:clathrin binding"/>
    <property type="evidence" value="ECO:0007669"/>
    <property type="project" value="TreeGrafter"/>
</dbReference>
<reference evidence="3 4" key="1">
    <citation type="submission" date="2019-08" db="EMBL/GenBank/DDBJ databases">
        <title>Whole genome of Aphis craccivora.</title>
        <authorList>
            <person name="Voronova N.V."/>
            <person name="Shulinski R.S."/>
            <person name="Bandarenka Y.V."/>
            <person name="Zhorov D.G."/>
            <person name="Warner D."/>
        </authorList>
    </citation>
    <scope>NUCLEOTIDE SEQUENCE [LARGE SCALE GENOMIC DNA]</scope>
    <source>
        <strain evidence="3">180601</strain>
        <tissue evidence="3">Whole Body</tissue>
    </source>
</reference>
<dbReference type="SUPFAM" id="SSF49562">
    <property type="entry name" value="C2 domain (Calcium/lipid-binding domain, CaLB)"/>
    <property type="match status" value="2"/>
</dbReference>
<gene>
    <name evidence="3" type="ORF">FWK35_00018054</name>
</gene>
<evidence type="ECO:0000256" key="1">
    <source>
        <dbReference type="SAM" id="MobiDB-lite"/>
    </source>
</evidence>
<dbReference type="GO" id="GO:0070382">
    <property type="term" value="C:exocytic vesicle"/>
    <property type="evidence" value="ECO:0007669"/>
    <property type="project" value="TreeGrafter"/>
</dbReference>
<dbReference type="Proteomes" id="UP000478052">
    <property type="component" value="Unassembled WGS sequence"/>
</dbReference>
<proteinExistence type="predicted"/>
<name>A0A6G0YMU8_APHCR</name>
<keyword evidence="4" id="KW-1185">Reference proteome</keyword>
<dbReference type="GO" id="GO:0005544">
    <property type="term" value="F:calcium-dependent phospholipid binding"/>
    <property type="evidence" value="ECO:0007669"/>
    <property type="project" value="TreeGrafter"/>
</dbReference>
<feature type="domain" description="C2" evidence="2">
    <location>
        <begin position="272"/>
        <end position="390"/>
    </location>
</feature>
<feature type="compositionally biased region" description="Basic and acidic residues" evidence="1">
    <location>
        <begin position="160"/>
        <end position="171"/>
    </location>
</feature>